<dbReference type="OrthoDB" id="693186at2759"/>
<proteinExistence type="predicted"/>
<accession>A0A8T3B894</accession>
<organism evidence="1 2">
    <name type="scientific">Dendrobium nobile</name>
    <name type="common">Orchid</name>
    <dbReference type="NCBI Taxonomy" id="94219"/>
    <lineage>
        <taxon>Eukaryota</taxon>
        <taxon>Viridiplantae</taxon>
        <taxon>Streptophyta</taxon>
        <taxon>Embryophyta</taxon>
        <taxon>Tracheophyta</taxon>
        <taxon>Spermatophyta</taxon>
        <taxon>Magnoliopsida</taxon>
        <taxon>Liliopsida</taxon>
        <taxon>Asparagales</taxon>
        <taxon>Orchidaceae</taxon>
        <taxon>Epidendroideae</taxon>
        <taxon>Malaxideae</taxon>
        <taxon>Dendrobiinae</taxon>
        <taxon>Dendrobium</taxon>
    </lineage>
</organism>
<sequence length="165" mass="18268">MSFKKSALSGQLYFLASQILKICRANGFLPFLDKSLPIPNESTESADGTLLPNPAFDQWILTDQNLSAAICATISASILPYVLHLDHTADIWHLLETRFQAANRSRMIQLKNELYNISLKNSSIVQYLNEVKTLVDNIAAAGSKIDPEEIILHILNGITTGLPIF</sequence>
<dbReference type="AlphaFoldDB" id="A0A8T3B894"/>
<name>A0A8T3B894_DENNO</name>
<evidence type="ECO:0008006" key="3">
    <source>
        <dbReference type="Google" id="ProtNLM"/>
    </source>
</evidence>
<dbReference type="SMR" id="A0A8T3B894"/>
<reference evidence="1" key="1">
    <citation type="journal article" date="2022" name="Front. Genet.">
        <title>Chromosome-Scale Assembly of the Dendrobium nobile Genome Provides Insights Into the Molecular Mechanism of the Biosynthesis of the Medicinal Active Ingredient of Dendrobium.</title>
        <authorList>
            <person name="Xu Q."/>
            <person name="Niu S.-C."/>
            <person name="Li K.-L."/>
            <person name="Zheng P.-J."/>
            <person name="Zhang X.-J."/>
            <person name="Jia Y."/>
            <person name="Liu Y."/>
            <person name="Niu Y.-X."/>
            <person name="Yu L.-H."/>
            <person name="Chen D.-F."/>
            <person name="Zhang G.-Q."/>
        </authorList>
    </citation>
    <scope>NUCLEOTIDE SEQUENCE</scope>
    <source>
        <tissue evidence="1">Leaf</tissue>
    </source>
</reference>
<evidence type="ECO:0000313" key="1">
    <source>
        <dbReference type="EMBL" id="KAI0504979.1"/>
    </source>
</evidence>
<dbReference type="Proteomes" id="UP000829196">
    <property type="component" value="Unassembled WGS sequence"/>
</dbReference>
<dbReference type="EMBL" id="JAGYWB010000011">
    <property type="protein sequence ID" value="KAI0504979.1"/>
    <property type="molecule type" value="Genomic_DNA"/>
</dbReference>
<protein>
    <recommendedName>
        <fullName evidence="3">Retrovirus-related Pol polyprotein from transposon TNT 1-94</fullName>
    </recommendedName>
</protein>
<comment type="caution">
    <text evidence="1">The sequence shown here is derived from an EMBL/GenBank/DDBJ whole genome shotgun (WGS) entry which is preliminary data.</text>
</comment>
<keyword evidence="2" id="KW-1185">Reference proteome</keyword>
<evidence type="ECO:0000313" key="2">
    <source>
        <dbReference type="Proteomes" id="UP000829196"/>
    </source>
</evidence>
<dbReference type="PANTHER" id="PTHR47481">
    <property type="match status" value="1"/>
</dbReference>
<dbReference type="Pfam" id="PF14223">
    <property type="entry name" value="Retrotran_gag_2"/>
    <property type="match status" value="1"/>
</dbReference>
<dbReference type="PANTHER" id="PTHR47481:SF22">
    <property type="entry name" value="RETROTRANSPOSON GAG DOMAIN-CONTAINING PROTEIN"/>
    <property type="match status" value="1"/>
</dbReference>
<gene>
    <name evidence="1" type="ORF">KFK09_015936</name>
</gene>